<keyword evidence="1" id="KW-0472">Membrane</keyword>
<proteinExistence type="predicted"/>
<dbReference type="EMBL" id="FOXI01000015">
    <property type="protein sequence ID" value="SFQ00334.1"/>
    <property type="molecule type" value="Genomic_DNA"/>
</dbReference>
<organism evidence="2 3">
    <name type="scientific">Halolamina pelagica</name>
    <dbReference type="NCBI Taxonomy" id="699431"/>
    <lineage>
        <taxon>Archaea</taxon>
        <taxon>Methanobacteriati</taxon>
        <taxon>Methanobacteriota</taxon>
        <taxon>Stenosarchaea group</taxon>
        <taxon>Halobacteria</taxon>
        <taxon>Halobacteriales</taxon>
        <taxon>Haloferacaceae</taxon>
    </lineage>
</organism>
<gene>
    <name evidence="2" type="ORF">SAMN05216277_11534</name>
</gene>
<dbReference type="AlphaFoldDB" id="A0A1I5UYD1"/>
<reference evidence="3" key="1">
    <citation type="submission" date="2016-10" db="EMBL/GenBank/DDBJ databases">
        <authorList>
            <person name="Varghese N."/>
            <person name="Submissions S."/>
        </authorList>
    </citation>
    <scope>NUCLEOTIDE SEQUENCE [LARGE SCALE GENOMIC DNA]</scope>
    <source>
        <strain evidence="3">CGMCC 1.10329</strain>
    </source>
</reference>
<sequence length="468" mass="49507">MELLDDEGNLFGVVNVVDALVVLFVLAVVAAGAAFVLQPEPEPAPEPDVGTTHVTLDLGTQPDYLVSAINEGDTHDAGGESQLTITDVYLTPQGDQTRVIVRAELRGIASGDSIDYADAPPRLGRALDIATSTYQISGRIRAVGGNDSLSTEQTTVVLSDTMSAANAAEVTQGDQIRLAGRTVATVEDVAVYATNDPTLRRVVAEATLETYTQFGERRFGNTPVMPGQTVTLPASDYTLDGQIDRVGAGLERGSADVLIKDIVDVETADRITEGDVATVAGHETATVESVTSYATRNPDRKRVVVGLSLETLTQGERERFGATAVQRGNAITADFGSYELGGTIERVGALEPRGAVTTRTVTLQMYEVRNVMADAIQPGMTERSGGETIARVTDVQTDPSLIITTGENGSVNVVDHPYNRQVTITADLRVRETTSGLTFKGESIRQGSRIVIDLGTITVEATVVGIGS</sequence>
<protein>
    <recommendedName>
        <fullName evidence="4">DUF4330 family protein</fullName>
    </recommendedName>
</protein>
<dbReference type="RefSeq" id="WP_074879844.1">
    <property type="nucleotide sequence ID" value="NZ_FOXI01000015.1"/>
</dbReference>
<evidence type="ECO:0008006" key="4">
    <source>
        <dbReference type="Google" id="ProtNLM"/>
    </source>
</evidence>
<name>A0A1I5UYD1_9EURY</name>
<dbReference type="Pfam" id="PF14221">
    <property type="entry name" value="DUF4330"/>
    <property type="match status" value="2"/>
</dbReference>
<keyword evidence="1" id="KW-0812">Transmembrane</keyword>
<dbReference type="Proteomes" id="UP000183769">
    <property type="component" value="Unassembled WGS sequence"/>
</dbReference>
<keyword evidence="1" id="KW-1133">Transmembrane helix</keyword>
<dbReference type="OrthoDB" id="202569at2157"/>
<evidence type="ECO:0000313" key="3">
    <source>
        <dbReference type="Proteomes" id="UP000183769"/>
    </source>
</evidence>
<feature type="transmembrane region" description="Helical" evidence="1">
    <location>
        <begin position="12"/>
        <end position="37"/>
    </location>
</feature>
<keyword evidence="3" id="KW-1185">Reference proteome</keyword>
<evidence type="ECO:0000313" key="2">
    <source>
        <dbReference type="EMBL" id="SFQ00334.1"/>
    </source>
</evidence>
<evidence type="ECO:0000256" key="1">
    <source>
        <dbReference type="SAM" id="Phobius"/>
    </source>
</evidence>
<dbReference type="InterPro" id="IPR025480">
    <property type="entry name" value="DUF4330"/>
</dbReference>
<accession>A0A1I5UYD1</accession>